<organism evidence="14 15">
    <name type="scientific">Vinegar Hill virus</name>
    <dbReference type="NCBI Taxonomy" id="2059308"/>
    <lineage>
        <taxon>Viruses</taxon>
        <taxon>Riboviria</taxon>
        <taxon>Orthornavirae</taxon>
        <taxon>Negarnaviricota</taxon>
        <taxon>Polyploviricotina</taxon>
        <taxon>Bunyaviricetes</taxon>
        <taxon>Hareavirales</taxon>
        <taxon>Nairoviridae</taxon>
        <taxon>Orthonairovirus</taxon>
        <taxon>Orthonairovirus australiaense</taxon>
    </lineage>
</organism>
<dbReference type="GO" id="GO:0019013">
    <property type="term" value="C:viral nucleocapsid"/>
    <property type="evidence" value="ECO:0007669"/>
    <property type="project" value="UniProtKB-KW"/>
</dbReference>
<dbReference type="Pfam" id="PF02477">
    <property type="entry name" value="Nairo_nucleo"/>
    <property type="match status" value="1"/>
</dbReference>
<evidence type="ECO:0000313" key="15">
    <source>
        <dbReference type="Proteomes" id="UP000680064"/>
    </source>
</evidence>
<evidence type="ECO:0000256" key="6">
    <source>
        <dbReference type="ARBA" id="ARBA00022561"/>
    </source>
</evidence>
<dbReference type="Proteomes" id="UP000680064">
    <property type="component" value="Genome"/>
</dbReference>
<reference evidence="14" key="1">
    <citation type="journal article" date="2017" name="Viruses">
        <title>Genomic Characterisation of Vinegar Hill Virus, An Australian Nairovirus Isolated in 1983 from Argas Robertsi Ticks Collected from Cattle Egrets.</title>
        <authorList>
            <person name="Gauci P.J."/>
            <person name="McAllister J."/>
            <person name="Mitchell I.R."/>
            <person name="Cybinski D."/>
            <person name="St George T."/>
            <person name="Gubala A.J."/>
        </authorList>
    </citation>
    <scope>NUCLEOTIDE SEQUENCE</scope>
    <source>
        <strain evidence="14">CS1499</strain>
    </source>
</reference>
<comment type="subunit">
    <text evidence="13">Probable homooligomer; forms a double superhelical polymer. Monomer.</text>
</comment>
<dbReference type="GO" id="GO:0019029">
    <property type="term" value="C:helical viral capsid"/>
    <property type="evidence" value="ECO:0007669"/>
    <property type="project" value="UniProtKB-KW"/>
</dbReference>
<evidence type="ECO:0000256" key="5">
    <source>
        <dbReference type="ARBA" id="ARBA00022497"/>
    </source>
</evidence>
<keyword evidence="5" id="KW-1139">Helical capsid protein</keyword>
<name>A0A2H4X1X3_9VIRU</name>
<dbReference type="GeneID" id="80550185"/>
<evidence type="ECO:0000256" key="4">
    <source>
        <dbReference type="ARBA" id="ARBA00014389"/>
    </source>
</evidence>
<evidence type="ECO:0000256" key="13">
    <source>
        <dbReference type="ARBA" id="ARBA00046354"/>
    </source>
</evidence>
<evidence type="ECO:0000256" key="11">
    <source>
        <dbReference type="ARBA" id="ARBA00033344"/>
    </source>
</evidence>
<evidence type="ECO:0000313" key="14">
    <source>
        <dbReference type="EMBL" id="AUD40048.1"/>
    </source>
</evidence>
<dbReference type="InterPro" id="IPR003486">
    <property type="entry name" value="Nairo_nucleocap"/>
</dbReference>
<comment type="subcellular location">
    <subcellularLocation>
        <location evidence="2">Virion</location>
    </subcellularLocation>
</comment>
<evidence type="ECO:0000256" key="9">
    <source>
        <dbReference type="ARBA" id="ARBA00023086"/>
    </source>
</evidence>
<sequence length="499" mass="56308">MAGYGFELDFPSEKEWNDWYKAYSNKHPILNSMHTNFDSFMTVMPDLGDFKQEMARHKDDPRGLKDSIFGKAVLKLTEHAAPIKECAWLVNKTFVTDALQWFENNKDKDYVKVWDSKYTTLMSELPSLDQVKAYQHAALKFRKSVLLPKTQAFKTLDGEVLVEYKVSKSLIASIFDMLKDMENKRSAQRNPSGGQPTDRKEAIDNNSKWMANWINSKDALLDMPPWGPWDKKTSKGYPIALTSLIKFEQTYKVDVSDVLDTKVKQLYQILNLKKDEAEDFDLDAVKIIVNTLELFEPLKRSLKAEAESNAGPGFGQQAAALDTVFSSCYWLWKSGVSLQSFPALSKFLHELGSKVVGKTKLSSVLKSCGWKWGKGLLGIMSIGTFTGNRMHMHPAVLTAGRMSSDMVLSFGSVPAYDADLAREPTGSIRSILNLETNRKNSCADGIVRLWNVFCAGYTYEDEDIIPPEHMLHQSFLGKISPFQNVSKLEGDALKVRIKS</sequence>
<evidence type="ECO:0000256" key="3">
    <source>
        <dbReference type="ARBA" id="ARBA00009355"/>
    </source>
</evidence>
<dbReference type="KEGG" id="vg:80550185"/>
<dbReference type="RefSeq" id="YP_010839936.1">
    <property type="nucleotide sequence ID" value="NC_078267.1"/>
</dbReference>
<keyword evidence="8" id="KW-0694">RNA-binding</keyword>
<dbReference type="GO" id="GO:0003723">
    <property type="term" value="F:RNA binding"/>
    <property type="evidence" value="ECO:0007669"/>
    <property type="project" value="UniProtKB-KW"/>
</dbReference>
<comment type="cofactor">
    <cofactor evidence="1">
        <name>Mn(2+)</name>
        <dbReference type="ChEBI" id="CHEBI:29035"/>
    </cofactor>
</comment>
<dbReference type="Gene3D" id="1.20.58.1110">
    <property type="match status" value="1"/>
</dbReference>
<protein>
    <recommendedName>
        <fullName evidence="4">Nucleoprotein</fullName>
    </recommendedName>
    <alternativeName>
        <fullName evidence="11">Nucleocapsid protein</fullName>
    </alternativeName>
</protein>
<evidence type="ECO:0000256" key="1">
    <source>
        <dbReference type="ARBA" id="ARBA00001936"/>
    </source>
</evidence>
<dbReference type="EMBL" id="MF176883">
    <property type="protein sequence ID" value="AUD40048.1"/>
    <property type="molecule type" value="Viral_cRNA"/>
</dbReference>
<keyword evidence="9 14" id="KW-0543">Viral nucleoprotein</keyword>
<comment type="function">
    <text evidence="12">Binds dsRNA and ssRNA and probably participates in the packaging of viral genome. In the dsRNA binding mode, the nucleocapsid protein specifically binds to the vRNA panhandle secondary structure formed at the termini of viral genome. Does not discriminate between viral and nonviral RNAs through ssRNA binding mode. Displays dsDNA endonuclease activity that is sequence non-specific.</text>
</comment>
<keyword evidence="7" id="KW-0946">Virion</keyword>
<evidence type="ECO:0000256" key="10">
    <source>
        <dbReference type="ARBA" id="ARBA00023274"/>
    </source>
</evidence>
<keyword evidence="10" id="KW-0687">Ribonucleoprotein</keyword>
<keyword evidence="6" id="KW-0167">Capsid protein</keyword>
<comment type="similarity">
    <text evidence="3">Belongs to the nairovirus nucleocapsid protein family.</text>
</comment>
<accession>A0A2H4X1X3</accession>
<proteinExistence type="inferred from homology"/>
<evidence type="ECO:0000256" key="12">
    <source>
        <dbReference type="ARBA" id="ARBA00046210"/>
    </source>
</evidence>
<keyword evidence="15" id="KW-1185">Reference proteome</keyword>
<evidence type="ECO:0000256" key="7">
    <source>
        <dbReference type="ARBA" id="ARBA00022844"/>
    </source>
</evidence>
<evidence type="ECO:0000256" key="2">
    <source>
        <dbReference type="ARBA" id="ARBA00004328"/>
    </source>
</evidence>
<evidence type="ECO:0000256" key="8">
    <source>
        <dbReference type="ARBA" id="ARBA00022884"/>
    </source>
</evidence>
<dbReference type="GO" id="GO:1990904">
    <property type="term" value="C:ribonucleoprotein complex"/>
    <property type="evidence" value="ECO:0007669"/>
    <property type="project" value="UniProtKB-KW"/>
</dbReference>